<proteinExistence type="predicted"/>
<keyword evidence="2" id="KW-1185">Reference proteome</keyword>
<comment type="caution">
    <text evidence="1">The sequence shown here is derived from an EMBL/GenBank/DDBJ whole genome shotgun (WGS) entry which is preliminary data.</text>
</comment>
<dbReference type="Proteomes" id="UP000284908">
    <property type="component" value="Unassembled WGS sequence"/>
</dbReference>
<dbReference type="OrthoDB" id="6604118at2"/>
<evidence type="ECO:0000313" key="1">
    <source>
        <dbReference type="EMBL" id="RJT37362.1"/>
    </source>
</evidence>
<accession>A0A419N3B5</accession>
<name>A0A419N3B5_9GAMM</name>
<reference evidence="1 2" key="1">
    <citation type="submission" date="2018-09" db="EMBL/GenBank/DDBJ databases">
        <authorList>
            <person name="Le Fleche-Mateos A."/>
        </authorList>
    </citation>
    <scope>NUCLEOTIDE SEQUENCE [LARGE SCALE GENOMIC DNA]</scope>
    <source>
        <strain evidence="1 2">DSM 27399</strain>
    </source>
</reference>
<organism evidence="1 2">
    <name type="scientific">Rahnella woolbedingensis</name>
    <dbReference type="NCBI Taxonomy" id="1510574"/>
    <lineage>
        <taxon>Bacteria</taxon>
        <taxon>Pseudomonadati</taxon>
        <taxon>Pseudomonadota</taxon>
        <taxon>Gammaproteobacteria</taxon>
        <taxon>Enterobacterales</taxon>
        <taxon>Yersiniaceae</taxon>
        <taxon>Rahnella</taxon>
    </lineage>
</organism>
<sequence>MSAKARFLKKLQEQPSHRGSYDTKYAADIAEFQRRTVQLQDDMATWLTDTGVSIESIPVSVVELLAGGTAFNVQGIVLGYENRKVKFTPVFMYGQGVTGCVEVSLYVDGSVTPLYRLFMRSGEDVNWTWSSARSPTGRRGFCEDVFFDMIVDLLP</sequence>
<gene>
    <name evidence="1" type="ORF">D6C13_22100</name>
</gene>
<dbReference type="RefSeq" id="WP_120134835.1">
    <property type="nucleotide sequence ID" value="NZ_RAHH01000035.1"/>
</dbReference>
<dbReference type="AlphaFoldDB" id="A0A419N3B5"/>
<dbReference type="EMBL" id="RAHH01000035">
    <property type="protein sequence ID" value="RJT37362.1"/>
    <property type="molecule type" value="Genomic_DNA"/>
</dbReference>
<evidence type="ECO:0000313" key="2">
    <source>
        <dbReference type="Proteomes" id="UP000284908"/>
    </source>
</evidence>
<protein>
    <submittedName>
        <fullName evidence="1">Uncharacterized protein</fullName>
    </submittedName>
</protein>